<name>A0A6J5MMW3_9CAUD</name>
<evidence type="ECO:0000256" key="1">
    <source>
        <dbReference type="SAM" id="Coils"/>
    </source>
</evidence>
<protein>
    <submittedName>
        <fullName evidence="2">Uncharacterized protein</fullName>
    </submittedName>
</protein>
<accession>A0A6J5MMW3</accession>
<gene>
    <name evidence="2" type="ORF">UFOVP431_24</name>
</gene>
<evidence type="ECO:0000313" key="2">
    <source>
        <dbReference type="EMBL" id="CAB4147321.1"/>
    </source>
</evidence>
<proteinExistence type="predicted"/>
<dbReference type="EMBL" id="LR796483">
    <property type="protein sequence ID" value="CAB4147321.1"/>
    <property type="molecule type" value="Genomic_DNA"/>
</dbReference>
<sequence length="172" mass="19539">MKISPAYFDKFKLEVAARNAVSAKLNEAKAKLRLALEEFKSKKVQLVSGALTKKCAAVADQALRDCGLFFDEESRSYNEGFRFYFSANSCSLNLEIDRCYQFEGRTSYVKGYIYIAAISNGILGDEIGDGILPTDYEPQAVLDDMNEIDRLTKQIDKIRSRILPFMDFHLYN</sequence>
<keyword evidence="1" id="KW-0175">Coiled coil</keyword>
<feature type="coiled-coil region" evidence="1">
    <location>
        <begin position="18"/>
        <end position="45"/>
    </location>
</feature>
<reference evidence="2" key="1">
    <citation type="submission" date="2020-04" db="EMBL/GenBank/DDBJ databases">
        <authorList>
            <person name="Chiriac C."/>
            <person name="Salcher M."/>
            <person name="Ghai R."/>
            <person name="Kavagutti S V."/>
        </authorList>
    </citation>
    <scope>NUCLEOTIDE SEQUENCE</scope>
</reference>
<organism evidence="2">
    <name type="scientific">uncultured Caudovirales phage</name>
    <dbReference type="NCBI Taxonomy" id="2100421"/>
    <lineage>
        <taxon>Viruses</taxon>
        <taxon>Duplodnaviria</taxon>
        <taxon>Heunggongvirae</taxon>
        <taxon>Uroviricota</taxon>
        <taxon>Caudoviricetes</taxon>
        <taxon>Peduoviridae</taxon>
        <taxon>Maltschvirus</taxon>
        <taxon>Maltschvirus maltsch</taxon>
    </lineage>
</organism>